<gene>
    <name evidence="2" type="ORF">ZOSMA_223G00120</name>
</gene>
<dbReference type="Gene3D" id="3.80.10.10">
    <property type="entry name" value="Ribonuclease Inhibitor"/>
    <property type="match status" value="1"/>
</dbReference>
<evidence type="ECO:0000313" key="2">
    <source>
        <dbReference type="EMBL" id="KMZ69015.1"/>
    </source>
</evidence>
<comment type="caution">
    <text evidence="2">The sequence shown here is derived from an EMBL/GenBank/DDBJ whole genome shotgun (WGS) entry which is preliminary data.</text>
</comment>
<dbReference type="EMBL" id="LFYR01000794">
    <property type="protein sequence ID" value="KMZ69015.1"/>
    <property type="molecule type" value="Genomic_DNA"/>
</dbReference>
<dbReference type="Pfam" id="PF25019">
    <property type="entry name" value="LRR_R13L1-DRL21"/>
    <property type="match status" value="1"/>
</dbReference>
<evidence type="ECO:0000313" key="3">
    <source>
        <dbReference type="Proteomes" id="UP000036987"/>
    </source>
</evidence>
<dbReference type="OrthoDB" id="2018467at2759"/>
<keyword evidence="3" id="KW-1185">Reference proteome</keyword>
<proteinExistence type="predicted"/>
<accession>A0A0K9PL98</accession>
<dbReference type="Proteomes" id="UP000036987">
    <property type="component" value="Unassembled WGS sequence"/>
</dbReference>
<reference evidence="3" key="1">
    <citation type="journal article" date="2016" name="Nature">
        <title>The genome of the seagrass Zostera marina reveals angiosperm adaptation to the sea.</title>
        <authorList>
            <person name="Olsen J.L."/>
            <person name="Rouze P."/>
            <person name="Verhelst B."/>
            <person name="Lin Y.-C."/>
            <person name="Bayer T."/>
            <person name="Collen J."/>
            <person name="Dattolo E."/>
            <person name="De Paoli E."/>
            <person name="Dittami S."/>
            <person name="Maumus F."/>
            <person name="Michel G."/>
            <person name="Kersting A."/>
            <person name="Lauritano C."/>
            <person name="Lohaus R."/>
            <person name="Toepel M."/>
            <person name="Tonon T."/>
            <person name="Vanneste K."/>
            <person name="Amirebrahimi M."/>
            <person name="Brakel J."/>
            <person name="Bostroem C."/>
            <person name="Chovatia M."/>
            <person name="Grimwood J."/>
            <person name="Jenkins J.W."/>
            <person name="Jueterbock A."/>
            <person name="Mraz A."/>
            <person name="Stam W.T."/>
            <person name="Tice H."/>
            <person name="Bornberg-Bauer E."/>
            <person name="Green P.J."/>
            <person name="Pearson G.A."/>
            <person name="Procaccini G."/>
            <person name="Duarte C.M."/>
            <person name="Schmutz J."/>
            <person name="Reusch T.B.H."/>
            <person name="Van de Peer Y."/>
        </authorList>
    </citation>
    <scope>NUCLEOTIDE SEQUENCE [LARGE SCALE GENOMIC DNA]</scope>
    <source>
        <strain evidence="3">cv. Finnish</strain>
    </source>
</reference>
<dbReference type="STRING" id="29655.A0A0K9PL98"/>
<feature type="domain" description="R13L1/DRL21-like LRR repeat region" evidence="1">
    <location>
        <begin position="2"/>
        <end position="115"/>
    </location>
</feature>
<organism evidence="2 3">
    <name type="scientific">Zostera marina</name>
    <name type="common">Eelgrass</name>
    <dbReference type="NCBI Taxonomy" id="29655"/>
    <lineage>
        <taxon>Eukaryota</taxon>
        <taxon>Viridiplantae</taxon>
        <taxon>Streptophyta</taxon>
        <taxon>Embryophyta</taxon>
        <taxon>Tracheophyta</taxon>
        <taxon>Spermatophyta</taxon>
        <taxon>Magnoliopsida</taxon>
        <taxon>Liliopsida</taxon>
        <taxon>Zosteraceae</taxon>
        <taxon>Zostera</taxon>
    </lineage>
</organism>
<dbReference type="SUPFAM" id="SSF52058">
    <property type="entry name" value="L domain-like"/>
    <property type="match status" value="1"/>
</dbReference>
<evidence type="ECO:0000259" key="1">
    <source>
        <dbReference type="Pfam" id="PF25019"/>
    </source>
</evidence>
<dbReference type="AlphaFoldDB" id="A0A0K9PL98"/>
<sequence length="121" mass="14093">MLRGSLVLQGFVNEYVNEEDKMLKLYQKPDLRHLELTWFYSGENQTSGVDVLNNLKLHFNLVELLIRLYCGVVFSDWLGCPEFSNLTHITLSHCFRCETLPPMGKLKSLKQLNIFELSKLE</sequence>
<dbReference type="InterPro" id="IPR056789">
    <property type="entry name" value="LRR_R13L1-DRL21"/>
</dbReference>
<dbReference type="InterPro" id="IPR032675">
    <property type="entry name" value="LRR_dom_sf"/>
</dbReference>
<protein>
    <recommendedName>
        <fullName evidence="1">R13L1/DRL21-like LRR repeat region domain-containing protein</fullName>
    </recommendedName>
</protein>
<name>A0A0K9PL98_ZOSMR</name>